<sequence>MKKNVLQINNIHIAADAMEIVHGVTLEIPRGEIVALMGPNGSGKSTLVSALMGHPRFCITGGSLVLDGKDITQLPAYEKARRGLFLSPQHPPEIPGVSVFSFLRSVYNIVQKHPMSVPDFKNYIEEKAAMLGMDNAFLKRSLNEGFSGGEKKRMEMLQLSLFVPTYAFLDETDSGLDVDALKIIANSIVRIKHDMGILVITHHTHILSYLVPDKVYVMKEGKIIQEGGSELAEKIEKEGYQSI</sequence>
<evidence type="ECO:0000256" key="1">
    <source>
        <dbReference type="ARBA" id="ARBA00006216"/>
    </source>
</evidence>
<dbReference type="SUPFAM" id="SSF52540">
    <property type="entry name" value="P-loop containing nucleoside triphosphate hydrolases"/>
    <property type="match status" value="1"/>
</dbReference>
<dbReference type="PANTHER" id="PTHR43204:SF1">
    <property type="entry name" value="ABC TRANSPORTER I FAMILY MEMBER 6, CHLOROPLASTIC"/>
    <property type="match status" value="1"/>
</dbReference>
<dbReference type="NCBIfam" id="TIGR01978">
    <property type="entry name" value="sufC"/>
    <property type="match status" value="1"/>
</dbReference>
<dbReference type="CDD" id="cd03217">
    <property type="entry name" value="ABC_FeS_Assembly"/>
    <property type="match status" value="1"/>
</dbReference>
<dbReference type="SMART" id="SM00382">
    <property type="entry name" value="AAA"/>
    <property type="match status" value="1"/>
</dbReference>
<proteinExistence type="inferred from homology"/>
<keyword evidence="2" id="KW-0547">Nucleotide-binding</keyword>
<evidence type="ECO:0000313" key="5">
    <source>
        <dbReference type="EMBL" id="PJE64329.1"/>
    </source>
</evidence>
<evidence type="ECO:0000259" key="4">
    <source>
        <dbReference type="PROSITE" id="PS50893"/>
    </source>
</evidence>
<dbReference type="InterPro" id="IPR017871">
    <property type="entry name" value="ABC_transporter-like_CS"/>
</dbReference>
<dbReference type="InterPro" id="IPR003439">
    <property type="entry name" value="ABC_transporter-like_ATP-bd"/>
</dbReference>
<comment type="caution">
    <text evidence="5">The sequence shown here is derived from an EMBL/GenBank/DDBJ whole genome shotgun (WGS) entry which is preliminary data.</text>
</comment>
<dbReference type="AlphaFoldDB" id="A0A2M8KWN6"/>
<comment type="similarity">
    <text evidence="1">Belongs to the ABC transporter superfamily. Ycf16 family.</text>
</comment>
<name>A0A2M8KWN6_9BACT</name>
<evidence type="ECO:0000256" key="2">
    <source>
        <dbReference type="ARBA" id="ARBA00022741"/>
    </source>
</evidence>
<dbReference type="Gene3D" id="3.40.50.300">
    <property type="entry name" value="P-loop containing nucleotide triphosphate hydrolases"/>
    <property type="match status" value="1"/>
</dbReference>
<dbReference type="InterPro" id="IPR003593">
    <property type="entry name" value="AAA+_ATPase"/>
</dbReference>
<protein>
    <submittedName>
        <fullName evidence="5">Fe-S cluster assembly ATPase SufC</fullName>
    </submittedName>
</protein>
<dbReference type="PANTHER" id="PTHR43204">
    <property type="entry name" value="ABC TRANSPORTER I FAMILY MEMBER 6, CHLOROPLASTIC"/>
    <property type="match status" value="1"/>
</dbReference>
<keyword evidence="3" id="KW-0067">ATP-binding</keyword>
<dbReference type="GO" id="GO:0005524">
    <property type="term" value="F:ATP binding"/>
    <property type="evidence" value="ECO:0007669"/>
    <property type="project" value="UniProtKB-KW"/>
</dbReference>
<organism evidence="5 6">
    <name type="scientific">Candidatus Ryanbacteria bacterium CG10_big_fil_rev_8_21_14_0_10_43_42</name>
    <dbReference type="NCBI Taxonomy" id="1974864"/>
    <lineage>
        <taxon>Bacteria</taxon>
        <taxon>Candidatus Ryaniibacteriota</taxon>
    </lineage>
</organism>
<reference evidence="6" key="1">
    <citation type="submission" date="2017-09" db="EMBL/GenBank/DDBJ databases">
        <title>Depth-based differentiation of microbial function through sediment-hosted aquifers and enrichment of novel symbionts in the deep terrestrial subsurface.</title>
        <authorList>
            <person name="Probst A.J."/>
            <person name="Ladd B."/>
            <person name="Jarett J.K."/>
            <person name="Geller-Mcgrath D.E."/>
            <person name="Sieber C.M.K."/>
            <person name="Emerson J.B."/>
            <person name="Anantharaman K."/>
            <person name="Thomas B.C."/>
            <person name="Malmstrom R."/>
            <person name="Stieglmeier M."/>
            <person name="Klingl A."/>
            <person name="Woyke T."/>
            <person name="Ryan C.M."/>
            <person name="Banfield J.F."/>
        </authorList>
    </citation>
    <scope>NUCLEOTIDE SEQUENCE [LARGE SCALE GENOMIC DNA]</scope>
</reference>
<dbReference type="PROSITE" id="PS50893">
    <property type="entry name" value="ABC_TRANSPORTER_2"/>
    <property type="match status" value="1"/>
</dbReference>
<dbReference type="Proteomes" id="UP000229098">
    <property type="component" value="Unassembled WGS sequence"/>
</dbReference>
<evidence type="ECO:0000313" key="6">
    <source>
        <dbReference type="Proteomes" id="UP000229098"/>
    </source>
</evidence>
<dbReference type="Pfam" id="PF00005">
    <property type="entry name" value="ABC_tran"/>
    <property type="match status" value="1"/>
</dbReference>
<accession>A0A2M8KWN6</accession>
<evidence type="ECO:0000256" key="3">
    <source>
        <dbReference type="ARBA" id="ARBA00022840"/>
    </source>
</evidence>
<gene>
    <name evidence="5" type="primary">sufC</name>
    <name evidence="5" type="ORF">COU90_02660</name>
</gene>
<dbReference type="InterPro" id="IPR010230">
    <property type="entry name" value="FeS-cluster_ATPase_SufC"/>
</dbReference>
<dbReference type="GO" id="GO:0016887">
    <property type="term" value="F:ATP hydrolysis activity"/>
    <property type="evidence" value="ECO:0007669"/>
    <property type="project" value="InterPro"/>
</dbReference>
<dbReference type="PROSITE" id="PS00211">
    <property type="entry name" value="ABC_TRANSPORTER_1"/>
    <property type="match status" value="1"/>
</dbReference>
<dbReference type="InterPro" id="IPR027417">
    <property type="entry name" value="P-loop_NTPase"/>
</dbReference>
<dbReference type="EMBL" id="PFEF01000006">
    <property type="protein sequence ID" value="PJE64329.1"/>
    <property type="molecule type" value="Genomic_DNA"/>
</dbReference>
<feature type="domain" description="ABC transporter" evidence="4">
    <location>
        <begin position="6"/>
        <end position="243"/>
    </location>
</feature>